<dbReference type="PIRSF" id="PIRSF017388">
    <property type="entry name" value="Esterase_lipase"/>
    <property type="match status" value="1"/>
</dbReference>
<evidence type="ECO:0000313" key="5">
    <source>
        <dbReference type="EMBL" id="NUU60856.1"/>
    </source>
</evidence>
<evidence type="ECO:0000256" key="2">
    <source>
        <dbReference type="PIRSR" id="PIRSR017388-1"/>
    </source>
</evidence>
<feature type="domain" description="AB hydrolase-1" evidence="3">
    <location>
        <begin position="5"/>
        <end position="130"/>
    </location>
</feature>
<dbReference type="InterPro" id="IPR022742">
    <property type="entry name" value="Hydrolase_4"/>
</dbReference>
<dbReference type="Pfam" id="PF12146">
    <property type="entry name" value="Hydrolase_4"/>
    <property type="match status" value="1"/>
</dbReference>
<evidence type="ECO:0000259" key="3">
    <source>
        <dbReference type="Pfam" id="PF00561"/>
    </source>
</evidence>
<evidence type="ECO:0000313" key="6">
    <source>
        <dbReference type="Proteomes" id="UP000564806"/>
    </source>
</evidence>
<dbReference type="Proteomes" id="UP000564806">
    <property type="component" value="Unassembled WGS sequence"/>
</dbReference>
<proteinExistence type="predicted"/>
<feature type="domain" description="Serine aminopeptidase S33" evidence="4">
    <location>
        <begin position="131"/>
        <end position="204"/>
    </location>
</feature>
<dbReference type="RefSeq" id="WP_175371416.1">
    <property type="nucleotide sequence ID" value="NZ_JABWCS010000204.1"/>
</dbReference>
<keyword evidence="6" id="KW-1185">Reference proteome</keyword>
<dbReference type="GO" id="GO:0052689">
    <property type="term" value="F:carboxylic ester hydrolase activity"/>
    <property type="evidence" value="ECO:0007669"/>
    <property type="project" value="InterPro"/>
</dbReference>
<protein>
    <submittedName>
        <fullName evidence="5">Alpha/beta fold hydrolase</fullName>
    </submittedName>
</protein>
<dbReference type="InterPro" id="IPR029058">
    <property type="entry name" value="AB_hydrolase_fold"/>
</dbReference>
<sequence>MDSCLFIHGFTGGEHEIAPLSTYMEQHHYRSRTFTLKGHGGTRADLLKTSRHDWQQSAEEELNTLLASNDRVHLIGFSTGALIASHLSVRYKERVRSLTLLSTPVFPLNLVEMFKTLGDPAMLKQYISKIRSTPPKATREFQRLVRESFEIYPHIETPTLIVQGKRDHLVKARSASYLHHTIPSTRKQMHIAGKSGHMLCHDDDKHETMREVLQFIQSTGTER</sequence>
<evidence type="ECO:0000259" key="4">
    <source>
        <dbReference type="Pfam" id="PF12146"/>
    </source>
</evidence>
<dbReference type="EMBL" id="JABWCS010000204">
    <property type="protein sequence ID" value="NUU60856.1"/>
    <property type="molecule type" value="Genomic_DNA"/>
</dbReference>
<organism evidence="5 6">
    <name type="scientific">Paenibacillus agri</name>
    <dbReference type="NCBI Taxonomy" id="2744309"/>
    <lineage>
        <taxon>Bacteria</taxon>
        <taxon>Bacillati</taxon>
        <taxon>Bacillota</taxon>
        <taxon>Bacilli</taxon>
        <taxon>Bacillales</taxon>
        <taxon>Paenibacillaceae</taxon>
        <taxon>Paenibacillus</taxon>
    </lineage>
</organism>
<reference evidence="5" key="1">
    <citation type="submission" date="2020-06" db="EMBL/GenBank/DDBJ databases">
        <title>Paenibacillus sp. nov., isolated from soil.</title>
        <authorList>
            <person name="Seo Y.L."/>
        </authorList>
    </citation>
    <scope>NUCLEOTIDE SEQUENCE [LARGE SCALE GENOMIC DNA]</scope>
    <source>
        <strain evidence="5">JW14</strain>
    </source>
</reference>
<dbReference type="AlphaFoldDB" id="A0A850EKG1"/>
<dbReference type="Pfam" id="PF00561">
    <property type="entry name" value="Abhydrolase_1"/>
    <property type="match status" value="1"/>
</dbReference>
<accession>A0A850EKG1</accession>
<keyword evidence="1 5" id="KW-0378">Hydrolase</keyword>
<dbReference type="InterPro" id="IPR012354">
    <property type="entry name" value="Esterase_lipase"/>
</dbReference>
<dbReference type="InterPro" id="IPR050266">
    <property type="entry name" value="AB_hydrolase_sf"/>
</dbReference>
<dbReference type="PANTHER" id="PTHR43798:SF31">
    <property type="entry name" value="AB HYDROLASE SUPERFAMILY PROTEIN YCLE"/>
    <property type="match status" value="1"/>
</dbReference>
<evidence type="ECO:0000256" key="1">
    <source>
        <dbReference type="ARBA" id="ARBA00022801"/>
    </source>
</evidence>
<feature type="active site" description="Charge relay system" evidence="2">
    <location>
        <position position="197"/>
    </location>
</feature>
<dbReference type="Gene3D" id="3.40.50.1820">
    <property type="entry name" value="alpha/beta hydrolase"/>
    <property type="match status" value="1"/>
</dbReference>
<dbReference type="GO" id="GO:0016020">
    <property type="term" value="C:membrane"/>
    <property type="evidence" value="ECO:0007669"/>
    <property type="project" value="TreeGrafter"/>
</dbReference>
<name>A0A850EKG1_9BACL</name>
<feature type="active site" description="Nucleophile" evidence="2">
    <location>
        <position position="78"/>
    </location>
</feature>
<gene>
    <name evidence="5" type="ORF">HPT30_10915</name>
</gene>
<comment type="caution">
    <text evidence="5">The sequence shown here is derived from an EMBL/GenBank/DDBJ whole genome shotgun (WGS) entry which is preliminary data.</text>
</comment>
<dbReference type="InterPro" id="IPR000073">
    <property type="entry name" value="AB_hydrolase_1"/>
</dbReference>
<feature type="active site" description="Charge relay system" evidence="2">
    <location>
        <position position="167"/>
    </location>
</feature>
<dbReference type="SUPFAM" id="SSF53474">
    <property type="entry name" value="alpha/beta-Hydrolases"/>
    <property type="match status" value="1"/>
</dbReference>
<dbReference type="PANTHER" id="PTHR43798">
    <property type="entry name" value="MONOACYLGLYCEROL LIPASE"/>
    <property type="match status" value="1"/>
</dbReference>